<feature type="transmembrane region" description="Helical" evidence="7">
    <location>
        <begin position="39"/>
        <end position="61"/>
    </location>
</feature>
<evidence type="ECO:0000256" key="4">
    <source>
        <dbReference type="ARBA" id="ARBA00022692"/>
    </source>
</evidence>
<evidence type="ECO:0000256" key="3">
    <source>
        <dbReference type="ARBA" id="ARBA00022475"/>
    </source>
</evidence>
<dbReference type="EMBL" id="JAUHPV010000004">
    <property type="protein sequence ID" value="MDN4472966.1"/>
    <property type="molecule type" value="Genomic_DNA"/>
</dbReference>
<evidence type="ECO:0000256" key="6">
    <source>
        <dbReference type="ARBA" id="ARBA00023136"/>
    </source>
</evidence>
<evidence type="ECO:0000256" key="8">
    <source>
        <dbReference type="SAM" id="MobiDB-lite"/>
    </source>
</evidence>
<feature type="compositionally biased region" description="Basic and acidic residues" evidence="8">
    <location>
        <begin position="289"/>
        <end position="299"/>
    </location>
</feature>
<gene>
    <name evidence="10" type="ORF">QQX04_08195</name>
</gene>
<dbReference type="SUPFAM" id="SSF161098">
    <property type="entry name" value="MetI-like"/>
    <property type="match status" value="1"/>
</dbReference>
<evidence type="ECO:0000313" key="11">
    <source>
        <dbReference type="Proteomes" id="UP001172738"/>
    </source>
</evidence>
<feature type="transmembrane region" description="Helical" evidence="7">
    <location>
        <begin position="91"/>
        <end position="114"/>
    </location>
</feature>
<evidence type="ECO:0000256" key="1">
    <source>
        <dbReference type="ARBA" id="ARBA00004141"/>
    </source>
</evidence>
<evidence type="ECO:0000259" key="9">
    <source>
        <dbReference type="PROSITE" id="PS50928"/>
    </source>
</evidence>
<evidence type="ECO:0000313" key="10">
    <source>
        <dbReference type="EMBL" id="MDN4472966.1"/>
    </source>
</evidence>
<dbReference type="Proteomes" id="UP001172738">
    <property type="component" value="Unassembled WGS sequence"/>
</dbReference>
<comment type="subcellular location">
    <subcellularLocation>
        <location evidence="7">Cell membrane</location>
        <topology evidence="7">Multi-pass membrane protein</topology>
    </subcellularLocation>
    <subcellularLocation>
        <location evidence="1">Membrane</location>
        <topology evidence="1">Multi-pass membrane protein</topology>
    </subcellularLocation>
</comment>
<feature type="region of interest" description="Disordered" evidence="8">
    <location>
        <begin position="289"/>
        <end position="317"/>
    </location>
</feature>
<feature type="domain" description="ABC transmembrane type-1" evidence="9">
    <location>
        <begin position="88"/>
        <end position="267"/>
    </location>
</feature>
<comment type="similarity">
    <text evidence="7">Belongs to the binding-protein-dependent transport system permease family.</text>
</comment>
<dbReference type="PANTHER" id="PTHR47737:SF1">
    <property type="entry name" value="GLYCINE BETAINE_PROLINE BETAINE TRANSPORT SYSTEM PERMEASE PROTEIN PROW"/>
    <property type="match status" value="1"/>
</dbReference>
<accession>A0ABT8G1F5</accession>
<feature type="compositionally biased region" description="Polar residues" evidence="8">
    <location>
        <begin position="300"/>
        <end position="317"/>
    </location>
</feature>
<dbReference type="CDD" id="cd06261">
    <property type="entry name" value="TM_PBP2"/>
    <property type="match status" value="1"/>
</dbReference>
<sequence>MDFRIPFGAWVETAVDWVEANLDWLLTFLGDLWTMLYDAVGYVFSTPPAIAVIVVLALLALLARGWRFAVGTALGLTFIIGVDQWENAMDSLSLVIVAAFLALLLGIPLGIWAARNKHVSNIVKPIMDFLQTMPAFVYLIPAIAFFGVGVAPGIFATVLFSIAPGVRLTELGIKGVDKEVVEAGQAFGASPRRILRQIQVPLAMPSIMAGVNQVIMLSLSMVVIAGMVGAGGLGGQVARAVSALDIAIGAEAGISVVILAIILDRFTGAFGMKRGTHLIRKIKERYAPKGNPVEDHSGKTTEQILAENSGNRRQPGR</sequence>
<evidence type="ECO:0000256" key="5">
    <source>
        <dbReference type="ARBA" id="ARBA00022989"/>
    </source>
</evidence>
<reference evidence="10" key="1">
    <citation type="submission" date="2023-06" db="EMBL/GenBank/DDBJ databases">
        <title>SYSU T00b26.</title>
        <authorList>
            <person name="Gao L."/>
            <person name="Fang B.-Z."/>
            <person name="Li W.-J."/>
        </authorList>
    </citation>
    <scope>NUCLEOTIDE SEQUENCE</scope>
    <source>
        <strain evidence="10">SYSU T00b26</strain>
    </source>
</reference>
<keyword evidence="11" id="KW-1185">Reference proteome</keyword>
<dbReference type="Pfam" id="PF00528">
    <property type="entry name" value="BPD_transp_1"/>
    <property type="match status" value="1"/>
</dbReference>
<proteinExistence type="inferred from homology"/>
<comment type="caution">
    <text evidence="10">The sequence shown here is derived from an EMBL/GenBank/DDBJ whole genome shotgun (WGS) entry which is preliminary data.</text>
</comment>
<feature type="transmembrane region" description="Helical" evidence="7">
    <location>
        <begin position="68"/>
        <end position="85"/>
    </location>
</feature>
<keyword evidence="3" id="KW-1003">Cell membrane</keyword>
<dbReference type="InterPro" id="IPR035906">
    <property type="entry name" value="MetI-like_sf"/>
</dbReference>
<protein>
    <submittedName>
        <fullName evidence="10">ABC transporter permease subunit</fullName>
    </submittedName>
</protein>
<dbReference type="RefSeq" id="WP_301128043.1">
    <property type="nucleotide sequence ID" value="NZ_JAUHPV010000004.1"/>
</dbReference>
<evidence type="ECO:0000256" key="7">
    <source>
        <dbReference type="RuleBase" id="RU363032"/>
    </source>
</evidence>
<dbReference type="InterPro" id="IPR000515">
    <property type="entry name" value="MetI-like"/>
</dbReference>
<dbReference type="Gene3D" id="1.10.3720.10">
    <property type="entry name" value="MetI-like"/>
    <property type="match status" value="1"/>
</dbReference>
<keyword evidence="4 7" id="KW-0812">Transmembrane</keyword>
<evidence type="ECO:0000256" key="2">
    <source>
        <dbReference type="ARBA" id="ARBA00022448"/>
    </source>
</evidence>
<feature type="transmembrane region" description="Helical" evidence="7">
    <location>
        <begin position="135"/>
        <end position="162"/>
    </location>
</feature>
<dbReference type="PANTHER" id="PTHR47737">
    <property type="entry name" value="GLYCINE BETAINE/PROLINE BETAINE TRANSPORT SYSTEM PERMEASE PROTEIN PROW"/>
    <property type="match status" value="1"/>
</dbReference>
<keyword evidence="2 7" id="KW-0813">Transport</keyword>
<feature type="transmembrane region" description="Helical" evidence="7">
    <location>
        <begin position="214"/>
        <end position="233"/>
    </location>
</feature>
<organism evidence="10 11">
    <name type="scientific">Demequina zhanjiangensis</name>
    <dbReference type="NCBI Taxonomy" id="3051659"/>
    <lineage>
        <taxon>Bacteria</taxon>
        <taxon>Bacillati</taxon>
        <taxon>Actinomycetota</taxon>
        <taxon>Actinomycetes</taxon>
        <taxon>Micrococcales</taxon>
        <taxon>Demequinaceae</taxon>
        <taxon>Demequina</taxon>
    </lineage>
</organism>
<keyword evidence="6 7" id="KW-0472">Membrane</keyword>
<feature type="transmembrane region" description="Helical" evidence="7">
    <location>
        <begin position="240"/>
        <end position="263"/>
    </location>
</feature>
<name>A0ABT8G1F5_9MICO</name>
<keyword evidence="5 7" id="KW-1133">Transmembrane helix</keyword>
<dbReference type="PROSITE" id="PS50928">
    <property type="entry name" value="ABC_TM1"/>
    <property type="match status" value="1"/>
</dbReference>